<comment type="caution">
    <text evidence="15">The sequence shown here is derived from an EMBL/GenBank/DDBJ whole genome shotgun (WGS) entry which is preliminary data.</text>
</comment>
<evidence type="ECO:0000313" key="15">
    <source>
        <dbReference type="EMBL" id="KAF3529209.1"/>
    </source>
</evidence>
<dbReference type="EMBL" id="QGKV02001507">
    <property type="protein sequence ID" value="KAF3529209.1"/>
    <property type="molecule type" value="Genomic_DNA"/>
</dbReference>
<dbReference type="Proteomes" id="UP000266723">
    <property type="component" value="Unassembled WGS sequence"/>
</dbReference>
<dbReference type="EC" id="3.1.26.5" evidence="4"/>
<name>A0ABQ7B9M0_BRACR</name>
<evidence type="ECO:0000259" key="14">
    <source>
        <dbReference type="Pfam" id="PF17177"/>
    </source>
</evidence>
<evidence type="ECO:0000256" key="9">
    <source>
        <dbReference type="ARBA" id="ARBA00022801"/>
    </source>
</evidence>
<evidence type="ECO:0000256" key="8">
    <source>
        <dbReference type="ARBA" id="ARBA00022737"/>
    </source>
</evidence>
<keyword evidence="16" id="KW-1185">Reference proteome</keyword>
<evidence type="ECO:0000256" key="11">
    <source>
        <dbReference type="ARBA" id="ARBA00022842"/>
    </source>
</evidence>
<evidence type="ECO:0000256" key="6">
    <source>
        <dbReference type="ARBA" id="ARBA00022722"/>
    </source>
</evidence>
<dbReference type="InterPro" id="IPR011990">
    <property type="entry name" value="TPR-like_helical_dom_sf"/>
</dbReference>
<keyword evidence="6" id="KW-0540">Nuclease</keyword>
<evidence type="ECO:0000256" key="12">
    <source>
        <dbReference type="SAM" id="MobiDB-lite"/>
    </source>
</evidence>
<dbReference type="PANTHER" id="PTHR13547:SF20">
    <property type="entry name" value="PROTEINACEOUS RNASE P 3"/>
    <property type="match status" value="1"/>
</dbReference>
<evidence type="ECO:0000256" key="10">
    <source>
        <dbReference type="ARBA" id="ARBA00022833"/>
    </source>
</evidence>
<evidence type="ECO:0000256" key="2">
    <source>
        <dbReference type="ARBA" id="ARBA00001946"/>
    </source>
</evidence>
<gene>
    <name evidence="15" type="ORF">DY000_02037737</name>
</gene>
<evidence type="ECO:0000256" key="5">
    <source>
        <dbReference type="ARBA" id="ARBA00022694"/>
    </source>
</evidence>
<feature type="region of interest" description="Disordered" evidence="12">
    <location>
        <begin position="90"/>
        <end position="117"/>
    </location>
</feature>
<dbReference type="Pfam" id="PF16953">
    <property type="entry name" value="PRORP"/>
    <property type="match status" value="1"/>
</dbReference>
<dbReference type="InterPro" id="IPR033443">
    <property type="entry name" value="PROP1-like_PPR_dom"/>
</dbReference>
<dbReference type="InterPro" id="IPR031595">
    <property type="entry name" value="PRORP_C"/>
</dbReference>
<dbReference type="PANTHER" id="PTHR13547">
    <property type="match status" value="1"/>
</dbReference>
<dbReference type="Gene3D" id="3.40.50.11980">
    <property type="match status" value="1"/>
</dbReference>
<reference evidence="15 16" key="1">
    <citation type="journal article" date="2020" name="BMC Genomics">
        <title>Intraspecific diversification of the crop wild relative Brassica cretica Lam. using demographic model selection.</title>
        <authorList>
            <person name="Kioukis A."/>
            <person name="Michalopoulou V.A."/>
            <person name="Briers L."/>
            <person name="Pirintsos S."/>
            <person name="Studholme D.J."/>
            <person name="Pavlidis P."/>
            <person name="Sarris P.F."/>
        </authorList>
    </citation>
    <scope>NUCLEOTIDE SEQUENCE [LARGE SCALE GENOMIC DNA]</scope>
    <source>
        <strain evidence="16">cv. PFS-1207/04</strain>
    </source>
</reference>
<proteinExistence type="inferred from homology"/>
<dbReference type="CDD" id="cd18671">
    <property type="entry name" value="PIN_PRORP-Zc3h12a-like"/>
    <property type="match status" value="1"/>
</dbReference>
<comment type="cofactor">
    <cofactor evidence="2">
        <name>Mg(2+)</name>
        <dbReference type="ChEBI" id="CHEBI:18420"/>
    </cofactor>
</comment>
<protein>
    <recommendedName>
        <fullName evidence="4">ribonuclease P</fullName>
        <ecNumber evidence="4">3.1.26.5</ecNumber>
    </recommendedName>
</protein>
<keyword evidence="11" id="KW-0460">Magnesium</keyword>
<keyword evidence="9" id="KW-0378">Hydrolase</keyword>
<keyword evidence="5" id="KW-0819">tRNA processing</keyword>
<keyword evidence="8" id="KW-0677">Repeat</keyword>
<evidence type="ECO:0000256" key="3">
    <source>
        <dbReference type="ARBA" id="ARBA00007626"/>
    </source>
</evidence>
<comment type="similarity">
    <text evidence="3">Belongs to the PPR family. P subfamily.</text>
</comment>
<evidence type="ECO:0000256" key="1">
    <source>
        <dbReference type="ARBA" id="ARBA00000928"/>
    </source>
</evidence>
<keyword evidence="7" id="KW-0479">Metal-binding</keyword>
<evidence type="ECO:0000256" key="4">
    <source>
        <dbReference type="ARBA" id="ARBA00012179"/>
    </source>
</evidence>
<keyword evidence="10" id="KW-0862">Zinc</keyword>
<sequence>MKLNKPPLLSSSSSSSSSSLLCAAPRSLCETLSPYSLIPRRLILLFVSDHSKLRSFVLVRVKVSSSTLANAKLVTLKSFAAKFHLCSSMATSDHPRSRHRRDESPTKPNKKKKASHNQEKNLLVSLHSCSKSKNLSAALSLYDAAIASGDVRLSQQHFQSLLYLCSASLGDPSLQTLAINHGFQVFERMVSSGISPNEASVTSMARLAAAKGDGDYAFKVVKDIVAVGGVSVPRLRTYAPALLCFCERLEAEKGYEVEEHMEASGIALEEVEISSLLKVSAATGRENKVYRYLHKLRECVGFVSEETSKVIEEWFSSEKASEVSGIGSDVELLRAAALKNGGGWHGLGWVGEGKWIVKKGNVSADGECLSCGEHLACVDTNELETENFVNSLVALAVERKAKMNSSEPMEDFSEFQEWLQKHGDYEAILDGANIGLYQQNFTDGGFSLPQLEAVVKELCNKSGNKKWPLIILHKKRVNALLENPNHRNVVEEWISNDVLYTTPPGSNDDWYWLYAAAKFKCLLVTNDEMRDHIFELLSTSFFQKWKLRHQVRYTFVKGSLKLEMPPPFSVVIQESEKGSWHVPITCKDGEESLRNWICVTRQS</sequence>
<organism evidence="15 16">
    <name type="scientific">Brassica cretica</name>
    <name type="common">Mustard</name>
    <dbReference type="NCBI Taxonomy" id="69181"/>
    <lineage>
        <taxon>Eukaryota</taxon>
        <taxon>Viridiplantae</taxon>
        <taxon>Streptophyta</taxon>
        <taxon>Embryophyta</taxon>
        <taxon>Tracheophyta</taxon>
        <taxon>Spermatophyta</taxon>
        <taxon>Magnoliopsida</taxon>
        <taxon>eudicotyledons</taxon>
        <taxon>Gunneridae</taxon>
        <taxon>Pentapetalae</taxon>
        <taxon>rosids</taxon>
        <taxon>malvids</taxon>
        <taxon>Brassicales</taxon>
        <taxon>Brassicaceae</taxon>
        <taxon>Brassiceae</taxon>
        <taxon>Brassica</taxon>
    </lineage>
</organism>
<dbReference type="Pfam" id="PF17177">
    <property type="entry name" value="PPR_long"/>
    <property type="match status" value="1"/>
</dbReference>
<evidence type="ECO:0000313" key="16">
    <source>
        <dbReference type="Proteomes" id="UP000266723"/>
    </source>
</evidence>
<comment type="catalytic activity">
    <reaction evidence="1">
        <text>Endonucleolytic cleavage of RNA, removing 5'-extranucleotides from tRNA precursor.</text>
        <dbReference type="EC" id="3.1.26.5"/>
    </reaction>
</comment>
<feature type="domain" description="PRORP" evidence="13">
    <location>
        <begin position="363"/>
        <end position="598"/>
    </location>
</feature>
<evidence type="ECO:0000259" key="13">
    <source>
        <dbReference type="Pfam" id="PF16953"/>
    </source>
</evidence>
<evidence type="ECO:0000256" key="7">
    <source>
        <dbReference type="ARBA" id="ARBA00022723"/>
    </source>
</evidence>
<feature type="domain" description="PROP1-like PPR" evidence="14">
    <location>
        <begin position="110"/>
        <end position="322"/>
    </location>
</feature>
<dbReference type="Gene3D" id="1.25.40.10">
    <property type="entry name" value="Tetratricopeptide repeat domain"/>
    <property type="match status" value="1"/>
</dbReference>
<accession>A0ABQ7B9M0</accession>